<dbReference type="EMBL" id="BMDH01000001">
    <property type="protein sequence ID" value="GGI12684.1"/>
    <property type="molecule type" value="Genomic_DNA"/>
</dbReference>
<feature type="compositionally biased region" description="Polar residues" evidence="1">
    <location>
        <begin position="1"/>
        <end position="17"/>
    </location>
</feature>
<accession>A0A8J3AH09</accession>
<sequence>MSTNSNSEGRTNKNGPSDNLDEQWAAFLGEHGDDLADVAQSTASKRFAHKAERLDKKREKEAKQHQVEQQFTVNDFSDDIFVQAGRRSYGPRDHTGISWLDDVDDMFTPPNPKLGPIKTSTLLYTVLLVLGVLCLVGAVLLPSFSGILGLVGGLGTLLGAAGFLSVHRGFTQTRRSADDDGARV</sequence>
<evidence type="ECO:0000313" key="4">
    <source>
        <dbReference type="Proteomes" id="UP000619536"/>
    </source>
</evidence>
<name>A0A8J3AH09_9BIFI</name>
<organism evidence="3 4">
    <name type="scientific">Galliscardovia ingluviei</name>
    <dbReference type="NCBI Taxonomy" id="1769422"/>
    <lineage>
        <taxon>Bacteria</taxon>
        <taxon>Bacillati</taxon>
        <taxon>Actinomycetota</taxon>
        <taxon>Actinomycetes</taxon>
        <taxon>Bifidobacteriales</taxon>
        <taxon>Bifidobacteriaceae</taxon>
        <taxon>Galliscardovia</taxon>
    </lineage>
</organism>
<evidence type="ECO:0000313" key="3">
    <source>
        <dbReference type="EMBL" id="GGI12684.1"/>
    </source>
</evidence>
<evidence type="ECO:0008006" key="5">
    <source>
        <dbReference type="Google" id="ProtNLM"/>
    </source>
</evidence>
<gene>
    <name evidence="3" type="ORF">GCM10007377_02190</name>
</gene>
<keyword evidence="2" id="KW-0812">Transmembrane</keyword>
<reference evidence="3" key="1">
    <citation type="journal article" date="2014" name="Int. J. Syst. Evol. Microbiol.">
        <title>Complete genome sequence of Corynebacterium casei LMG S-19264T (=DSM 44701T), isolated from a smear-ripened cheese.</title>
        <authorList>
            <consortium name="US DOE Joint Genome Institute (JGI-PGF)"/>
            <person name="Walter F."/>
            <person name="Albersmeier A."/>
            <person name="Kalinowski J."/>
            <person name="Ruckert C."/>
        </authorList>
    </citation>
    <scope>NUCLEOTIDE SEQUENCE</scope>
    <source>
        <strain evidence="3">CCM 8606</strain>
    </source>
</reference>
<feature type="transmembrane region" description="Helical" evidence="2">
    <location>
        <begin position="147"/>
        <end position="166"/>
    </location>
</feature>
<protein>
    <recommendedName>
        <fullName evidence="5">Membrane associated protein</fullName>
    </recommendedName>
</protein>
<evidence type="ECO:0000256" key="1">
    <source>
        <dbReference type="SAM" id="MobiDB-lite"/>
    </source>
</evidence>
<feature type="region of interest" description="Disordered" evidence="1">
    <location>
        <begin position="1"/>
        <end position="22"/>
    </location>
</feature>
<dbReference type="RefSeq" id="WP_188354406.1">
    <property type="nucleotide sequence ID" value="NZ_BMDH01000001.1"/>
</dbReference>
<keyword evidence="2" id="KW-1133">Transmembrane helix</keyword>
<feature type="transmembrane region" description="Helical" evidence="2">
    <location>
        <begin position="122"/>
        <end position="141"/>
    </location>
</feature>
<dbReference type="AlphaFoldDB" id="A0A8J3AH09"/>
<proteinExistence type="predicted"/>
<comment type="caution">
    <text evidence="3">The sequence shown here is derived from an EMBL/GenBank/DDBJ whole genome shotgun (WGS) entry which is preliminary data.</text>
</comment>
<keyword evidence="4" id="KW-1185">Reference proteome</keyword>
<keyword evidence="2" id="KW-0472">Membrane</keyword>
<dbReference type="Proteomes" id="UP000619536">
    <property type="component" value="Unassembled WGS sequence"/>
</dbReference>
<reference evidence="3" key="2">
    <citation type="submission" date="2020-09" db="EMBL/GenBank/DDBJ databases">
        <authorList>
            <person name="Sun Q."/>
            <person name="Sedlacek I."/>
        </authorList>
    </citation>
    <scope>NUCLEOTIDE SEQUENCE</scope>
    <source>
        <strain evidence="3">CCM 8606</strain>
    </source>
</reference>
<evidence type="ECO:0000256" key="2">
    <source>
        <dbReference type="SAM" id="Phobius"/>
    </source>
</evidence>